<accession>A0AAD9GZX9</accession>
<keyword evidence="4 5" id="KW-0732">Signal</keyword>
<evidence type="ECO:0000313" key="7">
    <source>
        <dbReference type="Proteomes" id="UP001259832"/>
    </source>
</evidence>
<evidence type="ECO:0000256" key="2">
    <source>
        <dbReference type="ARBA" id="ARBA00010400"/>
    </source>
</evidence>
<keyword evidence="7" id="KW-1185">Reference proteome</keyword>
<comment type="subcellular location">
    <subcellularLocation>
        <location evidence="1 5">Secreted</location>
    </subcellularLocation>
</comment>
<comment type="similarity">
    <text evidence="2 5">Belongs to the RxLR effector family.</text>
</comment>
<evidence type="ECO:0000256" key="5">
    <source>
        <dbReference type="RuleBase" id="RU367124"/>
    </source>
</evidence>
<organism evidence="6 7">
    <name type="scientific">Phytophthora citrophthora</name>
    <dbReference type="NCBI Taxonomy" id="4793"/>
    <lineage>
        <taxon>Eukaryota</taxon>
        <taxon>Sar</taxon>
        <taxon>Stramenopiles</taxon>
        <taxon>Oomycota</taxon>
        <taxon>Peronosporomycetes</taxon>
        <taxon>Peronosporales</taxon>
        <taxon>Peronosporaceae</taxon>
        <taxon>Phytophthora</taxon>
    </lineage>
</organism>
<reference evidence="6" key="1">
    <citation type="submission" date="2023-08" db="EMBL/GenBank/DDBJ databases">
        <title>Reference Genome Resource for the Citrus Pathogen Phytophthora citrophthora.</title>
        <authorList>
            <person name="Moller H."/>
            <person name="Coetzee B."/>
            <person name="Rose L.J."/>
            <person name="Van Niekerk J.M."/>
        </authorList>
    </citation>
    <scope>NUCLEOTIDE SEQUENCE</scope>
    <source>
        <strain evidence="6">STE-U-9442</strain>
    </source>
</reference>
<dbReference type="EMBL" id="JASMQC010000002">
    <property type="protein sequence ID" value="KAK1947460.1"/>
    <property type="molecule type" value="Genomic_DNA"/>
</dbReference>
<comment type="function">
    <text evidence="5">Effector that suppresses plant defense responses during pathogen infection.</text>
</comment>
<comment type="caution">
    <text evidence="6">The sequence shown here is derived from an EMBL/GenBank/DDBJ whole genome shotgun (WGS) entry which is preliminary data.</text>
</comment>
<proteinExistence type="inferred from homology"/>
<keyword evidence="3 5" id="KW-0964">Secreted</keyword>
<dbReference type="Proteomes" id="UP001259832">
    <property type="component" value="Unassembled WGS sequence"/>
</dbReference>
<protein>
    <recommendedName>
        <fullName evidence="5">RxLR effector protein</fullName>
    </recommendedName>
</protein>
<evidence type="ECO:0000256" key="3">
    <source>
        <dbReference type="ARBA" id="ARBA00022525"/>
    </source>
</evidence>
<evidence type="ECO:0000313" key="6">
    <source>
        <dbReference type="EMBL" id="KAK1947460.1"/>
    </source>
</evidence>
<feature type="signal peptide" evidence="5">
    <location>
        <begin position="1"/>
        <end position="21"/>
    </location>
</feature>
<gene>
    <name evidence="6" type="ORF">P3T76_001470</name>
</gene>
<dbReference type="Pfam" id="PF16810">
    <property type="entry name" value="RXLR"/>
    <property type="match status" value="1"/>
</dbReference>
<evidence type="ECO:0000256" key="4">
    <source>
        <dbReference type="ARBA" id="ARBA00022729"/>
    </source>
</evidence>
<dbReference type="AlphaFoldDB" id="A0AAD9GZX9"/>
<dbReference type="InterPro" id="IPR031825">
    <property type="entry name" value="RXLR"/>
</dbReference>
<name>A0AAD9GZX9_9STRA</name>
<evidence type="ECO:0000256" key="1">
    <source>
        <dbReference type="ARBA" id="ARBA00004613"/>
    </source>
</evidence>
<sequence length="174" mass="20279">MRVFSLLLLVVATTIVASTSAESESKQHRDITSPTTLQWRTITENEAPVKRNLRKKASEEERTLTSAVSMFDDLLKAKGLQVIPYAQLGDLEPKVRTAYLKVLVELERQKIIEITGKVPKMIQNRPNKLGRLAQYNRWIFKNKEPEYVLEKYPAFFKSYEEFFNNRMTRGYKYA</sequence>
<comment type="domain">
    <text evidence="5">The RxLR-dEER motif acts to carry the protein into the host cell cytoplasm through binding to cell surface phosphatidylinositol-3-phosphate.</text>
</comment>
<feature type="chain" id="PRO_5044998919" description="RxLR effector protein" evidence="5">
    <location>
        <begin position="22"/>
        <end position="174"/>
    </location>
</feature>